<dbReference type="AlphaFoldDB" id="A0A524RLR2"/>
<name>A0A524RLR2_9CHRO</name>
<dbReference type="EMBL" id="SRMO01000084">
    <property type="protein sequence ID" value="TGG91007.1"/>
    <property type="molecule type" value="Genomic_DNA"/>
</dbReference>
<proteinExistence type="predicted"/>
<evidence type="ECO:0000313" key="2">
    <source>
        <dbReference type="Proteomes" id="UP000317990"/>
    </source>
</evidence>
<sequence length="64" mass="7202">MVSLTYRGVTYDTTAHEAISTVPVDHVYRGVHYNEALHHDVPRAAQTVKLTYRGKVYQARCAAL</sequence>
<gene>
    <name evidence="1" type="ORF">ERJ67_10040</name>
</gene>
<dbReference type="InterPro" id="IPR025458">
    <property type="entry name" value="DUF4278"/>
</dbReference>
<organism evidence="1 2">
    <name type="scientific">Aphanocapsa feldmannii 277cV</name>
    <dbReference type="NCBI Taxonomy" id="2507553"/>
    <lineage>
        <taxon>Bacteria</taxon>
        <taxon>Bacillati</taxon>
        <taxon>Cyanobacteriota</taxon>
        <taxon>Cyanophyceae</taxon>
        <taxon>Oscillatoriophycideae</taxon>
        <taxon>Chroococcales</taxon>
        <taxon>Microcystaceae</taxon>
        <taxon>Aphanocapsa</taxon>
    </lineage>
</organism>
<protein>
    <submittedName>
        <fullName evidence="1">DUF4278 domain-containing protein</fullName>
    </submittedName>
</protein>
<dbReference type="Pfam" id="PF14105">
    <property type="entry name" value="DUF4278"/>
    <property type="match status" value="1"/>
</dbReference>
<evidence type="ECO:0000313" key="1">
    <source>
        <dbReference type="EMBL" id="TGG91007.1"/>
    </source>
</evidence>
<accession>A0A524RLR2</accession>
<comment type="caution">
    <text evidence="1">The sequence shown here is derived from an EMBL/GenBank/DDBJ whole genome shotgun (WGS) entry which is preliminary data.</text>
</comment>
<dbReference type="Proteomes" id="UP000317990">
    <property type="component" value="Unassembled WGS sequence"/>
</dbReference>
<reference evidence="1 2" key="1">
    <citation type="journal article" date="2019" name="mSystems">
        <title>Life at home and on the roam: Genomic adaptions reflect the dual lifestyle of an intracellular, facultative symbiont.</title>
        <authorList>
            <person name="Burgsdorf I."/>
        </authorList>
    </citation>
    <scope>NUCLEOTIDE SEQUENCE [LARGE SCALE GENOMIC DNA]</scope>
    <source>
        <strain evidence="1">277cV</strain>
    </source>
</reference>